<feature type="transmembrane region" description="Helical" evidence="8">
    <location>
        <begin position="20"/>
        <end position="43"/>
    </location>
</feature>
<evidence type="ECO:0000256" key="1">
    <source>
        <dbReference type="ARBA" id="ARBA00004651"/>
    </source>
</evidence>
<evidence type="ECO:0000256" key="5">
    <source>
        <dbReference type="ARBA" id="ARBA00022970"/>
    </source>
</evidence>
<dbReference type="EMBL" id="WHNX01000019">
    <property type="protein sequence ID" value="MPW26504.1"/>
    <property type="molecule type" value="Genomic_DNA"/>
</dbReference>
<dbReference type="Pfam" id="PF00528">
    <property type="entry name" value="BPD_transp_1"/>
    <property type="match status" value="1"/>
</dbReference>
<keyword evidence="5" id="KW-0029">Amino-acid transport</keyword>
<evidence type="ECO:0000256" key="3">
    <source>
        <dbReference type="ARBA" id="ARBA00022475"/>
    </source>
</evidence>
<dbReference type="AlphaFoldDB" id="A0A6A7KAT2"/>
<sequence length="220" mass="24463">MNLGKVFSEVSPLLFKGVQVTLEVTILSLLIAFMLGLVLSLMGLSKTPLRWISKIYVGIIRGTPLMVQVFYLYFAIPQLLQFLGFDVRFTSFTAGLITLTLNASAYMSEIFRGAILAVNSGQMEAARSLGLSRGQAMRKVILPQAMRICLPSLVNQFIITLKDSSIISVIGFADIMYQAKIYVGRSMQAFATYTWVAIFYLVVITILTQIAKIVERKVQI</sequence>
<protein>
    <submittedName>
        <fullName evidence="10">ABC transporter permease subunit</fullName>
    </submittedName>
</protein>
<dbReference type="CDD" id="cd06261">
    <property type="entry name" value="TM_PBP2"/>
    <property type="match status" value="1"/>
</dbReference>
<dbReference type="Gene3D" id="1.10.3720.10">
    <property type="entry name" value="MetI-like"/>
    <property type="match status" value="1"/>
</dbReference>
<dbReference type="GO" id="GO:0006865">
    <property type="term" value="P:amino acid transport"/>
    <property type="evidence" value="ECO:0007669"/>
    <property type="project" value="UniProtKB-KW"/>
</dbReference>
<feature type="transmembrane region" description="Helical" evidence="8">
    <location>
        <begin position="190"/>
        <end position="211"/>
    </location>
</feature>
<reference evidence="10 11" key="1">
    <citation type="submission" date="2019-10" db="EMBL/GenBank/DDBJ databases">
        <title>Alkalibaculum tamaniensis sp.nov., a new alkaliphilic acetogen, isolated on methoxylated aromatics from a mud volcano.</title>
        <authorList>
            <person name="Khomyakova M.A."/>
            <person name="Merkel A.Y."/>
            <person name="Bonch-Osmolovskaya E.A."/>
            <person name="Slobodkin A.I."/>
        </authorList>
    </citation>
    <scope>NUCLEOTIDE SEQUENCE [LARGE SCALE GENOMIC DNA]</scope>
    <source>
        <strain evidence="10 11">M08DMB</strain>
    </source>
</reference>
<dbReference type="GO" id="GO:0043190">
    <property type="term" value="C:ATP-binding cassette (ABC) transporter complex"/>
    <property type="evidence" value="ECO:0007669"/>
    <property type="project" value="InterPro"/>
</dbReference>
<evidence type="ECO:0000313" key="10">
    <source>
        <dbReference type="EMBL" id="MPW26504.1"/>
    </source>
</evidence>
<keyword evidence="6 8" id="KW-1133">Transmembrane helix</keyword>
<comment type="similarity">
    <text evidence="8">Belongs to the binding-protein-dependent transport system permease family.</text>
</comment>
<evidence type="ECO:0000256" key="7">
    <source>
        <dbReference type="ARBA" id="ARBA00023136"/>
    </source>
</evidence>
<dbReference type="InterPro" id="IPR010065">
    <property type="entry name" value="AA_ABC_transptr_permease_3TM"/>
</dbReference>
<dbReference type="NCBIfam" id="TIGR01726">
    <property type="entry name" value="HEQRo_perm_3TM"/>
    <property type="match status" value="1"/>
</dbReference>
<dbReference type="InterPro" id="IPR000515">
    <property type="entry name" value="MetI-like"/>
</dbReference>
<evidence type="ECO:0000313" key="11">
    <source>
        <dbReference type="Proteomes" id="UP000440004"/>
    </source>
</evidence>
<comment type="subcellular location">
    <subcellularLocation>
        <location evidence="1 8">Cell membrane</location>
        <topology evidence="1 8">Multi-pass membrane protein</topology>
    </subcellularLocation>
</comment>
<feature type="domain" description="ABC transmembrane type-1" evidence="9">
    <location>
        <begin position="18"/>
        <end position="211"/>
    </location>
</feature>
<evidence type="ECO:0000256" key="8">
    <source>
        <dbReference type="RuleBase" id="RU363032"/>
    </source>
</evidence>
<accession>A0A6A7KAT2</accession>
<evidence type="ECO:0000256" key="2">
    <source>
        <dbReference type="ARBA" id="ARBA00022448"/>
    </source>
</evidence>
<evidence type="ECO:0000256" key="4">
    <source>
        <dbReference type="ARBA" id="ARBA00022692"/>
    </source>
</evidence>
<keyword evidence="3" id="KW-1003">Cell membrane</keyword>
<dbReference type="InterPro" id="IPR035906">
    <property type="entry name" value="MetI-like_sf"/>
</dbReference>
<feature type="transmembrane region" description="Helical" evidence="8">
    <location>
        <begin position="55"/>
        <end position="76"/>
    </location>
</feature>
<dbReference type="PANTHER" id="PTHR30614">
    <property type="entry name" value="MEMBRANE COMPONENT OF AMINO ACID ABC TRANSPORTER"/>
    <property type="match status" value="1"/>
</dbReference>
<evidence type="ECO:0000256" key="6">
    <source>
        <dbReference type="ARBA" id="ARBA00022989"/>
    </source>
</evidence>
<dbReference type="SUPFAM" id="SSF161098">
    <property type="entry name" value="MetI-like"/>
    <property type="match status" value="1"/>
</dbReference>
<dbReference type="GO" id="GO:0022857">
    <property type="term" value="F:transmembrane transporter activity"/>
    <property type="evidence" value="ECO:0007669"/>
    <property type="project" value="InterPro"/>
</dbReference>
<dbReference type="RefSeq" id="WP_152805081.1">
    <property type="nucleotide sequence ID" value="NZ_WHNX01000019.1"/>
</dbReference>
<comment type="caution">
    <text evidence="10">The sequence shown here is derived from an EMBL/GenBank/DDBJ whole genome shotgun (WGS) entry which is preliminary data.</text>
</comment>
<name>A0A6A7KAT2_9FIRM</name>
<proteinExistence type="inferred from homology"/>
<dbReference type="PROSITE" id="PS50928">
    <property type="entry name" value="ABC_TM1"/>
    <property type="match status" value="1"/>
</dbReference>
<dbReference type="Proteomes" id="UP000440004">
    <property type="component" value="Unassembled WGS sequence"/>
</dbReference>
<dbReference type="PANTHER" id="PTHR30614:SF46">
    <property type="entry name" value="ABC TRANSPORTER MEMBRANE SPANNING PERMEASE-GLUTAMINE TRANSPORT"/>
    <property type="match status" value="1"/>
</dbReference>
<gene>
    <name evidence="10" type="ORF">GC105_11950</name>
</gene>
<dbReference type="InterPro" id="IPR043429">
    <property type="entry name" value="ArtM/GltK/GlnP/TcyL/YhdX-like"/>
</dbReference>
<keyword evidence="2 8" id="KW-0813">Transport</keyword>
<keyword evidence="7 8" id="KW-0472">Membrane</keyword>
<keyword evidence="4 8" id="KW-0812">Transmembrane</keyword>
<dbReference type="FunFam" id="1.10.3720.10:FF:000033">
    <property type="entry name" value="Polar amino acid ABC transporter permease"/>
    <property type="match status" value="1"/>
</dbReference>
<organism evidence="10 11">
    <name type="scientific">Alkalibaculum sporogenes</name>
    <dbReference type="NCBI Taxonomy" id="2655001"/>
    <lineage>
        <taxon>Bacteria</taxon>
        <taxon>Bacillati</taxon>
        <taxon>Bacillota</taxon>
        <taxon>Clostridia</taxon>
        <taxon>Eubacteriales</taxon>
        <taxon>Eubacteriaceae</taxon>
        <taxon>Alkalibaculum</taxon>
    </lineage>
</organism>
<keyword evidence="11" id="KW-1185">Reference proteome</keyword>
<evidence type="ECO:0000259" key="9">
    <source>
        <dbReference type="PROSITE" id="PS50928"/>
    </source>
</evidence>